<comment type="caution">
    <text evidence="6">The sequence shown here is derived from an EMBL/GenBank/DDBJ whole genome shotgun (WGS) entry which is preliminary data.</text>
</comment>
<feature type="compositionally biased region" description="Polar residues" evidence="4">
    <location>
        <begin position="61"/>
        <end position="70"/>
    </location>
</feature>
<evidence type="ECO:0000259" key="5">
    <source>
        <dbReference type="PROSITE" id="PS50118"/>
    </source>
</evidence>
<dbReference type="InterPro" id="IPR009071">
    <property type="entry name" value="HMG_box_dom"/>
</dbReference>
<feature type="region of interest" description="Disordered" evidence="4">
    <location>
        <begin position="342"/>
        <end position="379"/>
    </location>
</feature>
<feature type="compositionally biased region" description="Basic and acidic residues" evidence="4">
    <location>
        <begin position="19"/>
        <end position="38"/>
    </location>
</feature>
<sequence length="554" mass="59859">MFSSPRTFRDAMASTEQYQRSREAPAQRRDAMAARDDCVENVQRFPSLSSDSAPPSPHTRGLQNPYTQASVYRAERQLPSPPLEADFRPQRASTMSDATQAVKASLAHSIPSLHSTRPPQSFSGSCEPCAVVEAGHSSKPRLGEHNGQAQPADRAVRRRSLRRPQPLQGIGAHSLYASEAPSTPSTFDARTLYGSQARRPSTFGNETTAVPVRAAGRGSSDLSPKRCGSSSPEADSRKRGKSRPTAEERAASGHIPRPPNSFMLYRSAQNKLLSQLRSQEGDKLQQADLSRMIAQMWQDETPEVREQYAKQAAAEKAEHALKYPGYTYRPKSSGRRKVIKFKQESCSPRGKSNRPPAPPPPPPTTTGAAPSVLSSPAPEISSGLPLSPFWPLSPTGSMSYFGSATSDEEPSTAGTAGADWPVHRSNPQASIDPVLTHAAFDRNMYASSVAPIPLSAPAYADSTWDGQSFGFPFPQTVLPSQSYPPSTLPDLAWPMQQHPLAHSALFGNGPGPLNADAQSAWRGMPQQYDNALQVSGLLGYDGEYATLDPSCISR</sequence>
<evidence type="ECO:0000256" key="1">
    <source>
        <dbReference type="ARBA" id="ARBA00023125"/>
    </source>
</evidence>
<dbReference type="GO" id="GO:0005634">
    <property type="term" value="C:nucleus"/>
    <property type="evidence" value="ECO:0007669"/>
    <property type="project" value="UniProtKB-UniRule"/>
</dbReference>
<feature type="region of interest" description="Disordered" evidence="4">
    <location>
        <begin position="137"/>
        <end position="262"/>
    </location>
</feature>
<evidence type="ECO:0000313" key="7">
    <source>
        <dbReference type="Proteomes" id="UP000777482"/>
    </source>
</evidence>
<dbReference type="EMBL" id="PUHQ01000019">
    <property type="protein sequence ID" value="KAG0663515.1"/>
    <property type="molecule type" value="Genomic_DNA"/>
</dbReference>
<dbReference type="OrthoDB" id="6247875at2759"/>
<feature type="region of interest" description="Disordered" evidence="4">
    <location>
        <begin position="401"/>
        <end position="425"/>
    </location>
</feature>
<dbReference type="GO" id="GO:0030154">
    <property type="term" value="P:cell differentiation"/>
    <property type="evidence" value="ECO:0007669"/>
    <property type="project" value="TreeGrafter"/>
</dbReference>
<evidence type="ECO:0000313" key="6">
    <source>
        <dbReference type="EMBL" id="KAG0663515.1"/>
    </source>
</evidence>
<feature type="compositionally biased region" description="Pro residues" evidence="4">
    <location>
        <begin position="355"/>
        <end position="364"/>
    </location>
</feature>
<keyword evidence="7" id="KW-1185">Reference proteome</keyword>
<dbReference type="SMART" id="SM00398">
    <property type="entry name" value="HMG"/>
    <property type="match status" value="1"/>
</dbReference>
<dbReference type="GO" id="GO:0001228">
    <property type="term" value="F:DNA-binding transcription activator activity, RNA polymerase II-specific"/>
    <property type="evidence" value="ECO:0007669"/>
    <property type="project" value="TreeGrafter"/>
</dbReference>
<name>A0A9P6W4H6_RHOMI</name>
<dbReference type="InterPro" id="IPR036910">
    <property type="entry name" value="HMG_box_dom_sf"/>
</dbReference>
<feature type="compositionally biased region" description="Polar residues" evidence="4">
    <location>
        <begin position="198"/>
        <end position="208"/>
    </location>
</feature>
<dbReference type="PANTHER" id="PTHR10270:SF161">
    <property type="entry name" value="SEX-DETERMINING REGION Y PROTEIN"/>
    <property type="match status" value="1"/>
</dbReference>
<dbReference type="GO" id="GO:0000978">
    <property type="term" value="F:RNA polymerase II cis-regulatory region sequence-specific DNA binding"/>
    <property type="evidence" value="ECO:0007669"/>
    <property type="project" value="TreeGrafter"/>
</dbReference>
<feature type="DNA-binding region" description="HMG box" evidence="3">
    <location>
        <begin position="255"/>
        <end position="327"/>
    </location>
</feature>
<dbReference type="AlphaFoldDB" id="A0A9P6W4H6"/>
<dbReference type="CDD" id="cd01389">
    <property type="entry name" value="HMG-box_ROX1-like"/>
    <property type="match status" value="1"/>
</dbReference>
<dbReference type="SUPFAM" id="SSF47095">
    <property type="entry name" value="HMG-box"/>
    <property type="match status" value="1"/>
</dbReference>
<accession>A0A9P6W4H6</accession>
<reference evidence="6 7" key="1">
    <citation type="submission" date="2020-11" db="EMBL/GenBank/DDBJ databases">
        <title>Kefir isolates.</title>
        <authorList>
            <person name="Marcisauskas S."/>
            <person name="Kim Y."/>
            <person name="Blasche S."/>
        </authorList>
    </citation>
    <scope>NUCLEOTIDE SEQUENCE [LARGE SCALE GENOMIC DNA]</scope>
    <source>
        <strain evidence="6 7">KR</strain>
    </source>
</reference>
<proteinExistence type="predicted"/>
<dbReference type="InterPro" id="IPR050140">
    <property type="entry name" value="SRY-related_HMG-box_TF-like"/>
</dbReference>
<protein>
    <recommendedName>
        <fullName evidence="5">HMG box domain-containing protein</fullName>
    </recommendedName>
</protein>
<organism evidence="6 7">
    <name type="scientific">Rhodotorula mucilaginosa</name>
    <name type="common">Yeast</name>
    <name type="synonym">Rhodotorula rubra</name>
    <dbReference type="NCBI Taxonomy" id="5537"/>
    <lineage>
        <taxon>Eukaryota</taxon>
        <taxon>Fungi</taxon>
        <taxon>Dikarya</taxon>
        <taxon>Basidiomycota</taxon>
        <taxon>Pucciniomycotina</taxon>
        <taxon>Microbotryomycetes</taxon>
        <taxon>Sporidiobolales</taxon>
        <taxon>Sporidiobolaceae</taxon>
        <taxon>Rhodotorula</taxon>
    </lineage>
</organism>
<evidence type="ECO:0000256" key="4">
    <source>
        <dbReference type="SAM" id="MobiDB-lite"/>
    </source>
</evidence>
<keyword evidence="1 3" id="KW-0238">DNA-binding</keyword>
<evidence type="ECO:0000256" key="2">
    <source>
        <dbReference type="ARBA" id="ARBA00023163"/>
    </source>
</evidence>
<feature type="region of interest" description="Disordered" evidence="4">
    <location>
        <begin position="1"/>
        <end position="104"/>
    </location>
</feature>
<dbReference type="Proteomes" id="UP000777482">
    <property type="component" value="Unassembled WGS sequence"/>
</dbReference>
<evidence type="ECO:0000256" key="3">
    <source>
        <dbReference type="PROSITE-ProRule" id="PRU00267"/>
    </source>
</evidence>
<keyword evidence="3" id="KW-0539">Nucleus</keyword>
<keyword evidence="2" id="KW-0804">Transcription</keyword>
<dbReference type="Pfam" id="PF00505">
    <property type="entry name" value="HMG_box"/>
    <property type="match status" value="1"/>
</dbReference>
<dbReference type="PROSITE" id="PS50118">
    <property type="entry name" value="HMG_BOX_2"/>
    <property type="match status" value="1"/>
</dbReference>
<dbReference type="PANTHER" id="PTHR10270">
    <property type="entry name" value="SOX TRANSCRIPTION FACTOR"/>
    <property type="match status" value="1"/>
</dbReference>
<gene>
    <name evidence="6" type="ORF">C6P46_002411</name>
</gene>
<dbReference type="Gene3D" id="1.10.30.10">
    <property type="entry name" value="High mobility group box domain"/>
    <property type="match status" value="1"/>
</dbReference>
<feature type="domain" description="HMG box" evidence="5">
    <location>
        <begin position="255"/>
        <end position="327"/>
    </location>
</feature>